<organism evidence="2 3">
    <name type="scientific">Actinoplanes italicus</name>
    <dbReference type="NCBI Taxonomy" id="113567"/>
    <lineage>
        <taxon>Bacteria</taxon>
        <taxon>Bacillati</taxon>
        <taxon>Actinomycetota</taxon>
        <taxon>Actinomycetes</taxon>
        <taxon>Micromonosporales</taxon>
        <taxon>Micromonosporaceae</taxon>
        <taxon>Actinoplanes</taxon>
    </lineage>
</organism>
<feature type="region of interest" description="Disordered" evidence="1">
    <location>
        <begin position="185"/>
        <end position="207"/>
    </location>
</feature>
<sequence>MYGSLANRESGRRGSGRMRALTCPAGATGLRCLAGGSRARDARLPSRPGCAVVQSSGMRGCPVAAVLRSFVPLDRQAVAHAPFPAGGTAVAPVRRRNAAKMIIRHRPAAVSPRQRRGCRDSADTRRHRRRAADGRWPAHRHAVLRTVRSALICAGQVRGLVEYDARAVAGVSGCGPVEHDARAVAGRSGVRSRDPSSSGSSPPAAAPVRVAVDRSVVGGGPFLASLIVRLWVAGPSWRL</sequence>
<dbReference type="Proteomes" id="UP000239415">
    <property type="component" value="Unassembled WGS sequence"/>
</dbReference>
<protein>
    <submittedName>
        <fullName evidence="2">Uncharacterized protein</fullName>
    </submittedName>
</protein>
<evidence type="ECO:0000313" key="3">
    <source>
        <dbReference type="Proteomes" id="UP000239415"/>
    </source>
</evidence>
<comment type="caution">
    <text evidence="2">The sequence shown here is derived from an EMBL/GenBank/DDBJ whole genome shotgun (WGS) entry which is preliminary data.</text>
</comment>
<feature type="region of interest" description="Disordered" evidence="1">
    <location>
        <begin position="107"/>
        <end position="134"/>
    </location>
</feature>
<feature type="compositionally biased region" description="Low complexity" evidence="1">
    <location>
        <begin position="195"/>
        <end position="207"/>
    </location>
</feature>
<accession>A0A2T0K4F5</accession>
<evidence type="ECO:0000256" key="1">
    <source>
        <dbReference type="SAM" id="MobiDB-lite"/>
    </source>
</evidence>
<reference evidence="2 3" key="1">
    <citation type="submission" date="2018-03" db="EMBL/GenBank/DDBJ databases">
        <title>Genomic Encyclopedia of Archaeal and Bacterial Type Strains, Phase II (KMG-II): from individual species to whole genera.</title>
        <authorList>
            <person name="Goeker M."/>
        </authorList>
    </citation>
    <scope>NUCLEOTIDE SEQUENCE [LARGE SCALE GENOMIC DNA]</scope>
    <source>
        <strain evidence="2 3">DSM 43146</strain>
    </source>
</reference>
<keyword evidence="3" id="KW-1185">Reference proteome</keyword>
<name>A0A2T0K4F5_9ACTN</name>
<gene>
    <name evidence="2" type="ORF">CLV67_11578</name>
</gene>
<dbReference type="EMBL" id="PVMZ01000015">
    <property type="protein sequence ID" value="PRX17586.1"/>
    <property type="molecule type" value="Genomic_DNA"/>
</dbReference>
<dbReference type="AlphaFoldDB" id="A0A2T0K4F5"/>
<proteinExistence type="predicted"/>
<feature type="region of interest" description="Disordered" evidence="1">
    <location>
        <begin position="1"/>
        <end position="20"/>
    </location>
</feature>
<evidence type="ECO:0000313" key="2">
    <source>
        <dbReference type="EMBL" id="PRX17586.1"/>
    </source>
</evidence>